<dbReference type="GO" id="GO:0016787">
    <property type="term" value="F:hydrolase activity"/>
    <property type="evidence" value="ECO:0007669"/>
    <property type="project" value="InterPro"/>
</dbReference>
<dbReference type="InterPro" id="IPR016193">
    <property type="entry name" value="Cytidine_deaminase-like"/>
</dbReference>
<dbReference type="Gene3D" id="3.40.140.10">
    <property type="entry name" value="Cytidine Deaminase, domain 2"/>
    <property type="match status" value="1"/>
</dbReference>
<dbReference type="InterPro" id="IPR016192">
    <property type="entry name" value="APOBEC/CMP_deaminase_Zn-bd"/>
</dbReference>
<dbReference type="PROSITE" id="PS51747">
    <property type="entry name" value="CYT_DCMP_DEAMINASES_2"/>
    <property type="match status" value="1"/>
</dbReference>
<dbReference type="PANTHER" id="PTHR11079">
    <property type="entry name" value="CYTOSINE DEAMINASE FAMILY MEMBER"/>
    <property type="match status" value="1"/>
</dbReference>
<dbReference type="InterPro" id="IPR002125">
    <property type="entry name" value="CMP_dCMP_dom"/>
</dbReference>
<proteinExistence type="predicted"/>
<feature type="domain" description="CMP/dCMP-type deaminase" evidence="3">
    <location>
        <begin position="6"/>
        <end position="133"/>
    </location>
</feature>
<dbReference type="SUPFAM" id="SSF53927">
    <property type="entry name" value="Cytidine deaminase-like"/>
    <property type="match status" value="1"/>
</dbReference>
<dbReference type="PANTHER" id="PTHR11079:SF179">
    <property type="entry name" value="TRNA(ADENINE(34)) DEAMINASE, CHLOROPLASTIC"/>
    <property type="match status" value="1"/>
</dbReference>
<dbReference type="CDD" id="cd01285">
    <property type="entry name" value="nucleoside_deaminase"/>
    <property type="match status" value="1"/>
</dbReference>
<keyword evidence="5" id="KW-1185">Reference proteome</keyword>
<dbReference type="STRING" id="856736.SAMN04488058_102134"/>
<evidence type="ECO:0000313" key="5">
    <source>
        <dbReference type="Proteomes" id="UP000199223"/>
    </source>
</evidence>
<organism evidence="4 5">
    <name type="scientific">Deinococcus reticulitermitis</name>
    <dbReference type="NCBI Taxonomy" id="856736"/>
    <lineage>
        <taxon>Bacteria</taxon>
        <taxon>Thermotogati</taxon>
        <taxon>Deinococcota</taxon>
        <taxon>Deinococci</taxon>
        <taxon>Deinococcales</taxon>
        <taxon>Deinococcaceae</taxon>
        <taxon>Deinococcus</taxon>
    </lineage>
</organism>
<gene>
    <name evidence="4" type="ORF">SAMN04488058_102134</name>
</gene>
<dbReference type="EMBL" id="FNZA01000002">
    <property type="protein sequence ID" value="SEI88566.1"/>
    <property type="molecule type" value="Genomic_DNA"/>
</dbReference>
<sequence>MTAQADFLARGWLTALAQAWDAALQGSSPIGACIVDENGEVLARGRNRLGEPRRVGGGVISGHDLAHAEINALLDLPHTRRPECLSWTVLTTLEPCPQCAGAVAMSGIRGLHYAAPDPWGGCARLLTDDPYVARKRMRVGRAPEAVARAALRLALLGFLEKGHRPEERFLQSFAPHREDLRAAQDLFDSRTWLALKERRAPLSDVLRELLGGEGEEWAREAEGLALTHPTRTEGAP</sequence>
<accession>A0A1H6UAI8</accession>
<evidence type="ECO:0000313" key="4">
    <source>
        <dbReference type="EMBL" id="SEI88566.1"/>
    </source>
</evidence>
<evidence type="ECO:0000256" key="1">
    <source>
        <dbReference type="ARBA" id="ARBA00022723"/>
    </source>
</evidence>
<dbReference type="Pfam" id="PF00383">
    <property type="entry name" value="dCMP_cyt_deam_1"/>
    <property type="match status" value="1"/>
</dbReference>
<dbReference type="OrthoDB" id="9802676at2"/>
<protein>
    <submittedName>
        <fullName evidence="4">tRNA(Adenine34) deaminase</fullName>
    </submittedName>
</protein>
<reference evidence="5" key="1">
    <citation type="submission" date="2016-10" db="EMBL/GenBank/DDBJ databases">
        <authorList>
            <person name="Varghese N."/>
            <person name="Submissions S."/>
        </authorList>
    </citation>
    <scope>NUCLEOTIDE SEQUENCE [LARGE SCALE GENOMIC DNA]</scope>
    <source>
        <strain evidence="5">CGMCC 1.10218</strain>
    </source>
</reference>
<dbReference type="RefSeq" id="WP_092263363.1">
    <property type="nucleotide sequence ID" value="NZ_FNZA01000002.1"/>
</dbReference>
<evidence type="ECO:0000259" key="3">
    <source>
        <dbReference type="PROSITE" id="PS51747"/>
    </source>
</evidence>
<dbReference type="AlphaFoldDB" id="A0A1H6UAI8"/>
<name>A0A1H6UAI8_9DEIO</name>
<keyword evidence="1" id="KW-0479">Metal-binding</keyword>
<dbReference type="GO" id="GO:0008270">
    <property type="term" value="F:zinc ion binding"/>
    <property type="evidence" value="ECO:0007669"/>
    <property type="project" value="InterPro"/>
</dbReference>
<keyword evidence="2" id="KW-0862">Zinc</keyword>
<dbReference type="PROSITE" id="PS00903">
    <property type="entry name" value="CYT_DCMP_DEAMINASES_1"/>
    <property type="match status" value="1"/>
</dbReference>
<dbReference type="Proteomes" id="UP000199223">
    <property type="component" value="Unassembled WGS sequence"/>
</dbReference>
<evidence type="ECO:0000256" key="2">
    <source>
        <dbReference type="ARBA" id="ARBA00022833"/>
    </source>
</evidence>